<proteinExistence type="predicted"/>
<accession>A0ABW3RJ21</accession>
<dbReference type="Pfam" id="PF05635">
    <property type="entry name" value="23S_rRNA_IVP"/>
    <property type="match status" value="1"/>
</dbReference>
<sequence length="121" mass="13742">MHKIEDIKIWHMAIDLSTEIYRIVANFPNDERFGLSSQIKRSAVSIASNIAEGAGRNSDKEFNHFLGVAVGSSYELLTQILIAAKLGLIEKNDAEDIYIRLTQIQKMIYGFQRKLTKNKNN</sequence>
<dbReference type="InterPro" id="IPR012657">
    <property type="entry name" value="23S_rRNA-intervening_sequence"/>
</dbReference>
<protein>
    <submittedName>
        <fullName evidence="1">Four helix bundle protein</fullName>
    </submittedName>
</protein>
<comment type="caution">
    <text evidence="1">The sequence shown here is derived from an EMBL/GenBank/DDBJ whole genome shotgun (WGS) entry which is preliminary data.</text>
</comment>
<reference evidence="2" key="1">
    <citation type="journal article" date="2019" name="Int. J. Syst. Evol. Microbiol.">
        <title>The Global Catalogue of Microorganisms (GCM) 10K type strain sequencing project: providing services to taxonomists for standard genome sequencing and annotation.</title>
        <authorList>
            <consortium name="The Broad Institute Genomics Platform"/>
            <consortium name="The Broad Institute Genome Sequencing Center for Infectious Disease"/>
            <person name="Wu L."/>
            <person name="Ma J."/>
        </authorList>
    </citation>
    <scope>NUCLEOTIDE SEQUENCE [LARGE SCALE GENOMIC DNA]</scope>
    <source>
        <strain evidence="2">CCUG 52468</strain>
    </source>
</reference>
<dbReference type="SUPFAM" id="SSF158446">
    <property type="entry name" value="IVS-encoded protein-like"/>
    <property type="match status" value="1"/>
</dbReference>
<evidence type="ECO:0000313" key="2">
    <source>
        <dbReference type="Proteomes" id="UP001597205"/>
    </source>
</evidence>
<dbReference type="PANTHER" id="PTHR38471:SF2">
    <property type="entry name" value="FOUR HELIX BUNDLE PROTEIN"/>
    <property type="match status" value="1"/>
</dbReference>
<organism evidence="1 2">
    <name type="scientific">Sphingobacterium daejeonense</name>
    <dbReference type="NCBI Taxonomy" id="371142"/>
    <lineage>
        <taxon>Bacteria</taxon>
        <taxon>Pseudomonadati</taxon>
        <taxon>Bacteroidota</taxon>
        <taxon>Sphingobacteriia</taxon>
        <taxon>Sphingobacteriales</taxon>
        <taxon>Sphingobacteriaceae</taxon>
        <taxon>Sphingobacterium</taxon>
    </lineage>
</organism>
<name>A0ABW3RJ21_9SPHI</name>
<dbReference type="NCBIfam" id="TIGR02436">
    <property type="entry name" value="four helix bundle protein"/>
    <property type="match status" value="1"/>
</dbReference>
<dbReference type="EMBL" id="JBHTKY010000005">
    <property type="protein sequence ID" value="MFD1165096.1"/>
    <property type="molecule type" value="Genomic_DNA"/>
</dbReference>
<dbReference type="Gene3D" id="1.20.1440.60">
    <property type="entry name" value="23S rRNA-intervening sequence"/>
    <property type="match status" value="1"/>
</dbReference>
<dbReference type="Proteomes" id="UP001597205">
    <property type="component" value="Unassembled WGS sequence"/>
</dbReference>
<gene>
    <name evidence="1" type="ORF">ACFQ2C_05685</name>
</gene>
<keyword evidence="2" id="KW-1185">Reference proteome</keyword>
<dbReference type="InterPro" id="IPR036583">
    <property type="entry name" value="23S_rRNA_IVS_sf"/>
</dbReference>
<evidence type="ECO:0000313" key="1">
    <source>
        <dbReference type="EMBL" id="MFD1165096.1"/>
    </source>
</evidence>
<dbReference type="CDD" id="cd16377">
    <property type="entry name" value="23S_rRNA_IVP_like"/>
    <property type="match status" value="1"/>
</dbReference>
<dbReference type="PANTHER" id="PTHR38471">
    <property type="entry name" value="FOUR HELIX BUNDLE PROTEIN"/>
    <property type="match status" value="1"/>
</dbReference>
<dbReference type="RefSeq" id="WP_138093860.1">
    <property type="nucleotide sequence ID" value="NZ_JBHTKY010000005.1"/>
</dbReference>